<keyword evidence="3 5" id="KW-1133">Transmembrane helix</keyword>
<keyword evidence="2 5" id="KW-0812">Transmembrane</keyword>
<dbReference type="AlphaFoldDB" id="A0A9D1I0Q2"/>
<sequence>MTLLGITVSAAIIWLIAAGVLALIEALTQGLTSIWFAFAAAAAAVTALAGGSAALQVIVFIGVSLILLIFTRPVVKRKLNSRVEMTNVDAVTGQEGIVLEKVSHLQPGQVKADGKVWTAVCEEGETIEKGKVVIVKGVRGVTLTVEDKEKADKERNEEE</sequence>
<accession>A0A9D1I0Q2</accession>
<proteinExistence type="predicted"/>
<reference evidence="7" key="2">
    <citation type="journal article" date="2021" name="PeerJ">
        <title>Extensive microbial diversity within the chicken gut microbiome revealed by metagenomics and culture.</title>
        <authorList>
            <person name="Gilroy R."/>
            <person name="Ravi A."/>
            <person name="Getino M."/>
            <person name="Pursley I."/>
            <person name="Horton D.L."/>
            <person name="Alikhan N.F."/>
            <person name="Baker D."/>
            <person name="Gharbi K."/>
            <person name="Hall N."/>
            <person name="Watson M."/>
            <person name="Adriaenssens E.M."/>
            <person name="Foster-Nyarko E."/>
            <person name="Jarju S."/>
            <person name="Secka A."/>
            <person name="Antonio M."/>
            <person name="Oren A."/>
            <person name="Chaudhuri R.R."/>
            <person name="La Ragione R."/>
            <person name="Hildebrand F."/>
            <person name="Pallen M.J."/>
        </authorList>
    </citation>
    <scope>NUCLEOTIDE SEQUENCE</scope>
    <source>
        <strain evidence="7">ChiHcec3-6078</strain>
    </source>
</reference>
<dbReference type="Proteomes" id="UP000824090">
    <property type="component" value="Unassembled WGS sequence"/>
</dbReference>
<evidence type="ECO:0000256" key="2">
    <source>
        <dbReference type="ARBA" id="ARBA00022692"/>
    </source>
</evidence>
<keyword evidence="4 5" id="KW-0472">Membrane</keyword>
<dbReference type="InterPro" id="IPR002810">
    <property type="entry name" value="NfeD-like_C"/>
</dbReference>
<dbReference type="PANTHER" id="PTHR33507:SF3">
    <property type="entry name" value="INNER MEMBRANE PROTEIN YBBJ"/>
    <property type="match status" value="1"/>
</dbReference>
<evidence type="ECO:0000256" key="5">
    <source>
        <dbReference type="SAM" id="Phobius"/>
    </source>
</evidence>
<evidence type="ECO:0000256" key="4">
    <source>
        <dbReference type="ARBA" id="ARBA00023136"/>
    </source>
</evidence>
<name>A0A9D1I0Q2_9FIRM</name>
<gene>
    <name evidence="7" type="ORF">IAC50_06455</name>
</gene>
<dbReference type="SUPFAM" id="SSF141322">
    <property type="entry name" value="NfeD domain-like"/>
    <property type="match status" value="1"/>
</dbReference>
<feature type="transmembrane region" description="Helical" evidence="5">
    <location>
        <begin position="6"/>
        <end position="24"/>
    </location>
</feature>
<evidence type="ECO:0000313" key="7">
    <source>
        <dbReference type="EMBL" id="HIU26113.1"/>
    </source>
</evidence>
<feature type="transmembrane region" description="Helical" evidence="5">
    <location>
        <begin position="55"/>
        <end position="75"/>
    </location>
</feature>
<organism evidence="7 8">
    <name type="scientific">Candidatus Allocopromorpha excrementigallinarum</name>
    <dbReference type="NCBI Taxonomy" id="2840742"/>
    <lineage>
        <taxon>Bacteria</taxon>
        <taxon>Bacillati</taxon>
        <taxon>Bacillota</taxon>
        <taxon>Clostridia</taxon>
        <taxon>Eubacteriales</taxon>
        <taxon>Eubacteriaceae</taxon>
        <taxon>Eubacteriaceae incertae sedis</taxon>
        <taxon>Candidatus Allocopromorpha</taxon>
    </lineage>
</organism>
<dbReference type="InterPro" id="IPR012340">
    <property type="entry name" value="NA-bd_OB-fold"/>
</dbReference>
<evidence type="ECO:0000259" key="6">
    <source>
        <dbReference type="Pfam" id="PF01957"/>
    </source>
</evidence>
<comment type="subcellular location">
    <subcellularLocation>
        <location evidence="1">Membrane</location>
        <topology evidence="1">Multi-pass membrane protein</topology>
    </subcellularLocation>
</comment>
<dbReference type="Pfam" id="PF01957">
    <property type="entry name" value="NfeD"/>
    <property type="match status" value="1"/>
</dbReference>
<dbReference type="InterPro" id="IPR052165">
    <property type="entry name" value="Membrane_assoc_protease"/>
</dbReference>
<comment type="caution">
    <text evidence="7">The sequence shown here is derived from an EMBL/GenBank/DDBJ whole genome shotgun (WGS) entry which is preliminary data.</text>
</comment>
<evidence type="ECO:0000256" key="1">
    <source>
        <dbReference type="ARBA" id="ARBA00004141"/>
    </source>
</evidence>
<dbReference type="EMBL" id="DVMP01000121">
    <property type="protein sequence ID" value="HIU26113.1"/>
    <property type="molecule type" value="Genomic_DNA"/>
</dbReference>
<feature type="domain" description="NfeD-like C-terminal" evidence="6">
    <location>
        <begin position="89"/>
        <end position="146"/>
    </location>
</feature>
<dbReference type="PANTHER" id="PTHR33507">
    <property type="entry name" value="INNER MEMBRANE PROTEIN YBBJ"/>
    <property type="match status" value="1"/>
</dbReference>
<evidence type="ECO:0000313" key="8">
    <source>
        <dbReference type="Proteomes" id="UP000824090"/>
    </source>
</evidence>
<feature type="transmembrane region" description="Helical" evidence="5">
    <location>
        <begin position="31"/>
        <end position="49"/>
    </location>
</feature>
<protein>
    <submittedName>
        <fullName evidence="7">NfeD family protein</fullName>
    </submittedName>
</protein>
<dbReference type="GO" id="GO:0005886">
    <property type="term" value="C:plasma membrane"/>
    <property type="evidence" value="ECO:0007669"/>
    <property type="project" value="TreeGrafter"/>
</dbReference>
<reference evidence="7" key="1">
    <citation type="submission" date="2020-10" db="EMBL/GenBank/DDBJ databases">
        <authorList>
            <person name="Gilroy R."/>
        </authorList>
    </citation>
    <scope>NUCLEOTIDE SEQUENCE</scope>
    <source>
        <strain evidence="7">ChiHcec3-6078</strain>
    </source>
</reference>
<evidence type="ECO:0000256" key="3">
    <source>
        <dbReference type="ARBA" id="ARBA00022989"/>
    </source>
</evidence>
<dbReference type="Gene3D" id="2.40.50.140">
    <property type="entry name" value="Nucleic acid-binding proteins"/>
    <property type="match status" value="1"/>
</dbReference>